<keyword evidence="3" id="KW-1133">Transmembrane helix</keyword>
<dbReference type="FunFam" id="3.90.550.10:FF:000051">
    <property type="entry name" value="Alpha-1,2-mannosyltransferase (Ktr4)"/>
    <property type="match status" value="1"/>
</dbReference>
<dbReference type="EMBL" id="MCFD01000023">
    <property type="protein sequence ID" value="ORX65658.1"/>
    <property type="molecule type" value="Genomic_DNA"/>
</dbReference>
<feature type="transmembrane region" description="Helical" evidence="3">
    <location>
        <begin position="48"/>
        <end position="67"/>
    </location>
</feature>
<dbReference type="Proteomes" id="UP000193922">
    <property type="component" value="Unassembled WGS sequence"/>
</dbReference>
<feature type="signal peptide" evidence="4">
    <location>
        <begin position="1"/>
        <end position="24"/>
    </location>
</feature>
<keyword evidence="6" id="KW-1185">Reference proteome</keyword>
<dbReference type="RefSeq" id="XP_040739769.1">
    <property type="nucleotide sequence ID" value="XM_040889891.1"/>
</dbReference>
<dbReference type="GeneID" id="63806539"/>
<dbReference type="AlphaFoldDB" id="A0A1Y1VWI4"/>
<evidence type="ECO:0000313" key="6">
    <source>
        <dbReference type="Proteomes" id="UP000193922"/>
    </source>
</evidence>
<accession>A0A1Y1VWI4</accession>
<keyword evidence="3" id="KW-0472">Membrane</keyword>
<organism evidence="5 6">
    <name type="scientific">Linderina pennispora</name>
    <dbReference type="NCBI Taxonomy" id="61395"/>
    <lineage>
        <taxon>Eukaryota</taxon>
        <taxon>Fungi</taxon>
        <taxon>Fungi incertae sedis</taxon>
        <taxon>Zoopagomycota</taxon>
        <taxon>Kickxellomycotina</taxon>
        <taxon>Kickxellomycetes</taxon>
        <taxon>Kickxellales</taxon>
        <taxon>Kickxellaceae</taxon>
        <taxon>Linderina</taxon>
    </lineage>
</organism>
<dbReference type="PANTHER" id="PTHR31121">
    <property type="entry name" value="ALPHA-1,2 MANNOSYLTRANSFERASE KTR1"/>
    <property type="match status" value="1"/>
</dbReference>
<name>A0A1Y1VWI4_9FUNG</name>
<dbReference type="Gene3D" id="3.90.550.10">
    <property type="entry name" value="Spore Coat Polysaccharide Biosynthesis Protein SpsA, Chain A"/>
    <property type="match status" value="1"/>
</dbReference>
<comment type="caution">
    <text evidence="5">The sequence shown here is derived from an EMBL/GenBank/DDBJ whole genome shotgun (WGS) entry which is preliminary data.</text>
</comment>
<dbReference type="OrthoDB" id="439943at2759"/>
<evidence type="ECO:0000256" key="2">
    <source>
        <dbReference type="ARBA" id="ARBA00022679"/>
    </source>
</evidence>
<dbReference type="GO" id="GO:0000032">
    <property type="term" value="P:cell wall mannoprotein biosynthetic process"/>
    <property type="evidence" value="ECO:0007669"/>
    <property type="project" value="TreeGrafter"/>
</dbReference>
<dbReference type="SUPFAM" id="SSF53448">
    <property type="entry name" value="Nucleotide-diphospho-sugar transferases"/>
    <property type="match status" value="1"/>
</dbReference>
<protein>
    <submittedName>
        <fullName evidence="5">Glycosyl transferase</fullName>
    </submittedName>
</protein>
<dbReference type="PANTHER" id="PTHR31121:SF6">
    <property type="entry name" value="ALPHA-1,2 MANNOSYLTRANSFERASE KTR1"/>
    <property type="match status" value="1"/>
</dbReference>
<evidence type="ECO:0000256" key="1">
    <source>
        <dbReference type="ARBA" id="ARBA00007677"/>
    </source>
</evidence>
<gene>
    <name evidence="5" type="ORF">DL89DRAFT_286843</name>
</gene>
<keyword evidence="2 5" id="KW-0808">Transferase</keyword>
<dbReference type="STRING" id="61395.A0A1Y1VWI4"/>
<dbReference type="InterPro" id="IPR002685">
    <property type="entry name" value="Glyco_trans_15"/>
</dbReference>
<keyword evidence="3" id="KW-0812">Transmembrane</keyword>
<reference evidence="5 6" key="1">
    <citation type="submission" date="2016-07" db="EMBL/GenBank/DDBJ databases">
        <title>Pervasive Adenine N6-methylation of Active Genes in Fungi.</title>
        <authorList>
            <consortium name="DOE Joint Genome Institute"/>
            <person name="Mondo S.J."/>
            <person name="Dannebaum R.O."/>
            <person name="Kuo R.C."/>
            <person name="Labutti K."/>
            <person name="Haridas S."/>
            <person name="Kuo A."/>
            <person name="Salamov A."/>
            <person name="Ahrendt S.R."/>
            <person name="Lipzen A."/>
            <person name="Sullivan W."/>
            <person name="Andreopoulos W.B."/>
            <person name="Clum A."/>
            <person name="Lindquist E."/>
            <person name="Daum C."/>
            <person name="Ramamoorthy G.K."/>
            <person name="Gryganskyi A."/>
            <person name="Culley D."/>
            <person name="Magnuson J.K."/>
            <person name="James T.Y."/>
            <person name="O'Malley M.A."/>
            <person name="Stajich J.E."/>
            <person name="Spatafora J.W."/>
            <person name="Visel A."/>
            <person name="Grigoriev I.V."/>
        </authorList>
    </citation>
    <scope>NUCLEOTIDE SEQUENCE [LARGE SCALE GENOMIC DNA]</scope>
    <source>
        <strain evidence="5 6">ATCC 12442</strain>
    </source>
</reference>
<evidence type="ECO:0000256" key="4">
    <source>
        <dbReference type="SAM" id="SignalP"/>
    </source>
</evidence>
<proteinExistence type="inferred from homology"/>
<evidence type="ECO:0000313" key="5">
    <source>
        <dbReference type="EMBL" id="ORX65658.1"/>
    </source>
</evidence>
<keyword evidence="4" id="KW-0732">Signal</keyword>
<dbReference type="InterPro" id="IPR029044">
    <property type="entry name" value="Nucleotide-diphossugar_trans"/>
</dbReference>
<evidence type="ECO:0000256" key="3">
    <source>
        <dbReference type="SAM" id="Phobius"/>
    </source>
</evidence>
<sequence length="434" mass="49885">MLAQMRWLLLLPVPPLLLLPLACPAVNCPAMFVPRTTSSRYRRAILKYLPTLVIGILAGYIAGTRNLTLQEISQIKYELSQPDAPACDHASEQEILDQYHPHGQKPVKAALVALVRNTDLLGMRQTIRQIEDRFNSRFNYPYIFLNDVPFTEEFKAGVRILTSANVSFGELDSESWGMPEWIDRERFEVVKRTARYPHGGSDSYRKMCRFQSGFIHKHPLLADLEFYWRIEPDVEFFCDQEYDPFVYMKENGLKYGWVIGMTEFMDTVATLWNTTMGFIAEHPGMVSPANLKRWLLDDAGNYNGCHFWTNFEIVDLSFYRSPEYEAYFQHLDRAGGFFYERWGDAPVHSIAAALFLNASQTHWFEDIGYFHPAVAKCPSGSNIRSKCVCDPQRSFVEKSYCIVRYKESKQMVLDPEATEPVHTGPVYMAVPVVG</sequence>
<dbReference type="Pfam" id="PF01793">
    <property type="entry name" value="Glyco_transf_15"/>
    <property type="match status" value="1"/>
</dbReference>
<dbReference type="GO" id="GO:0006487">
    <property type="term" value="P:protein N-linked glycosylation"/>
    <property type="evidence" value="ECO:0007669"/>
    <property type="project" value="TreeGrafter"/>
</dbReference>
<dbReference type="GO" id="GO:0000026">
    <property type="term" value="F:alpha-1,2-mannosyltransferase activity"/>
    <property type="evidence" value="ECO:0007669"/>
    <property type="project" value="TreeGrafter"/>
</dbReference>
<comment type="similarity">
    <text evidence="1">Belongs to the glycosyltransferase 15 family.</text>
</comment>
<feature type="chain" id="PRO_5012869733" evidence="4">
    <location>
        <begin position="25"/>
        <end position="434"/>
    </location>
</feature>
<dbReference type="GO" id="GO:0005794">
    <property type="term" value="C:Golgi apparatus"/>
    <property type="evidence" value="ECO:0007669"/>
    <property type="project" value="TreeGrafter"/>
</dbReference>
<dbReference type="GO" id="GO:0016020">
    <property type="term" value="C:membrane"/>
    <property type="evidence" value="ECO:0007669"/>
    <property type="project" value="InterPro"/>
</dbReference>